<comment type="caution">
    <text evidence="1">The sequence shown here is derived from an EMBL/GenBank/DDBJ whole genome shotgun (WGS) entry which is preliminary data.</text>
</comment>
<evidence type="ECO:0000313" key="1">
    <source>
        <dbReference type="EMBL" id="EEQ49286.1"/>
    </source>
</evidence>
<keyword evidence="2" id="KW-1185">Reference proteome</keyword>
<reference evidence="1 2" key="1">
    <citation type="submission" date="2009-04" db="EMBL/GenBank/DDBJ databases">
        <authorList>
            <person name="Qin X."/>
            <person name="Bachman B."/>
            <person name="Battles P."/>
            <person name="Bell A."/>
            <person name="Bess C."/>
            <person name="Bickham C."/>
            <person name="Chaboub L."/>
            <person name="Chen D."/>
            <person name="Coyle M."/>
            <person name="Deiros D.R."/>
            <person name="Dinh H."/>
            <person name="Forbes L."/>
            <person name="Fowler G."/>
            <person name="Francisco L."/>
            <person name="Fu Q."/>
            <person name="Gubbala S."/>
            <person name="Hale W."/>
            <person name="Han Y."/>
            <person name="Hemphill L."/>
            <person name="Highlander S.K."/>
            <person name="Hirani K."/>
            <person name="Hogues M."/>
            <person name="Jackson L."/>
            <person name="Jakkamsetti A."/>
            <person name="Javaid M."/>
            <person name="Jiang H."/>
            <person name="Korchina V."/>
            <person name="Kovar C."/>
            <person name="Lara F."/>
            <person name="Lee S."/>
            <person name="Mata R."/>
            <person name="Mathew T."/>
            <person name="Moen C."/>
            <person name="Morales K."/>
            <person name="Munidasa M."/>
            <person name="Nazareth L."/>
            <person name="Ngo R."/>
            <person name="Nguyen L."/>
            <person name="Okwuonu G."/>
            <person name="Ongeri F."/>
            <person name="Patil S."/>
            <person name="Petrosino J."/>
            <person name="Pham C."/>
            <person name="Pham P."/>
            <person name="Pu L.-L."/>
            <person name="Puazo M."/>
            <person name="Raj R."/>
            <person name="Reid J."/>
            <person name="Rouhana J."/>
            <person name="Saada N."/>
            <person name="Shang Y."/>
            <person name="Simmons D."/>
            <person name="Thornton R."/>
            <person name="Warren J."/>
            <person name="Weissenberger G."/>
            <person name="Zhang J."/>
            <person name="Zhang L."/>
            <person name="Zhou C."/>
            <person name="Zhu D."/>
            <person name="Muzny D."/>
            <person name="Worley K."/>
            <person name="Gibbs R."/>
        </authorList>
    </citation>
    <scope>NUCLEOTIDE SEQUENCE [LARGE SCALE GENOMIC DNA]</scope>
    <source>
        <strain evidence="1 2">ATCC 43531</strain>
    </source>
</reference>
<dbReference type="OrthoDB" id="1791270at2"/>
<dbReference type="InterPro" id="IPR012337">
    <property type="entry name" value="RNaseH-like_sf"/>
</dbReference>
<organism evidence="1 2">
    <name type="scientific">Selenomonas flueggei ATCC 43531</name>
    <dbReference type="NCBI Taxonomy" id="638302"/>
    <lineage>
        <taxon>Bacteria</taxon>
        <taxon>Bacillati</taxon>
        <taxon>Bacillota</taxon>
        <taxon>Negativicutes</taxon>
        <taxon>Selenomonadales</taxon>
        <taxon>Selenomonadaceae</taxon>
        <taxon>Selenomonas</taxon>
    </lineage>
</organism>
<dbReference type="RefSeq" id="WP_006690618.1">
    <property type="nucleotide sequence ID" value="NZ_GG694007.1"/>
</dbReference>
<evidence type="ECO:0000313" key="2">
    <source>
        <dbReference type="Proteomes" id="UP000005309"/>
    </source>
</evidence>
<dbReference type="EMBL" id="ACLA01000005">
    <property type="protein sequence ID" value="EEQ49286.1"/>
    <property type="molecule type" value="Genomic_DNA"/>
</dbReference>
<dbReference type="SUPFAM" id="SSF53098">
    <property type="entry name" value="Ribonuclease H-like"/>
    <property type="match status" value="1"/>
</dbReference>
<protein>
    <recommendedName>
        <fullName evidence="3">NurA domain-containing protein</fullName>
    </recommendedName>
</protein>
<sequence>MRIKDVLVKETGAKRMFPGQRHSLDTTERPTIDYGRDGATWEQSGETERTLKGYRDLSERCDQLNRYEVPDSLVYFLDGSRHVYKVDDIAFSRNKRISVYPVLAGQIGVGCCVRHNRTMKKHRFFYECVLALPDLADADGRVGFSSALVQKLNELEVVRRRGIHFGHVFFYDTSKPSEEWKQIGRNFYESRGTAKIQEHMIGLEQEMVRSLVKEHLLDQDRYLIKDGSLEYRGLKRGDAAGVTAEMLHQEQYEWVLGVSKNFNPEVCKDQDGKPNPGFIAELPFCHRTPAAMYEWGGVRYAVWYLRLREAERTRSIFDGVVKVEKVLVGDEIENGMETEHIDDLSARILNERNPVCYGSDLRWANHLYPIYLTEQFVKARYIPNESFLQMF</sequence>
<dbReference type="STRING" id="638302.HMPREF0908_0354"/>
<dbReference type="eggNOG" id="COG2380">
    <property type="taxonomic scope" value="Bacteria"/>
</dbReference>
<dbReference type="Proteomes" id="UP000005309">
    <property type="component" value="Unassembled WGS sequence"/>
</dbReference>
<proteinExistence type="predicted"/>
<accession>C4V1G0</accession>
<gene>
    <name evidence="1" type="ORF">HMPREF0908_0354</name>
</gene>
<name>C4V1G0_9FIRM</name>
<dbReference type="HOGENOM" id="CLU_715414_0_0_9"/>
<dbReference type="AlphaFoldDB" id="C4V1G0"/>
<evidence type="ECO:0008006" key="3">
    <source>
        <dbReference type="Google" id="ProtNLM"/>
    </source>
</evidence>